<organism evidence="3 4">
    <name type="scientific">Symbiodinium natans</name>
    <dbReference type="NCBI Taxonomy" id="878477"/>
    <lineage>
        <taxon>Eukaryota</taxon>
        <taxon>Sar</taxon>
        <taxon>Alveolata</taxon>
        <taxon>Dinophyceae</taxon>
        <taxon>Suessiales</taxon>
        <taxon>Symbiodiniaceae</taxon>
        <taxon>Symbiodinium</taxon>
    </lineage>
</organism>
<feature type="region of interest" description="Disordered" evidence="1">
    <location>
        <begin position="224"/>
        <end position="253"/>
    </location>
</feature>
<dbReference type="Gene3D" id="3.10.20.90">
    <property type="entry name" value="Phosphatidylinositol 3-kinase Catalytic Subunit, Chain A, domain 1"/>
    <property type="match status" value="1"/>
</dbReference>
<protein>
    <recommendedName>
        <fullName evidence="2">Ubiquitin-like domain-containing protein</fullName>
    </recommendedName>
</protein>
<reference evidence="3" key="1">
    <citation type="submission" date="2021-02" db="EMBL/GenBank/DDBJ databases">
        <authorList>
            <person name="Dougan E. K."/>
            <person name="Rhodes N."/>
            <person name="Thang M."/>
            <person name="Chan C."/>
        </authorList>
    </citation>
    <scope>NUCLEOTIDE SEQUENCE</scope>
</reference>
<evidence type="ECO:0000259" key="2">
    <source>
        <dbReference type="PROSITE" id="PS50053"/>
    </source>
</evidence>
<dbReference type="EMBL" id="CAJNDS010002801">
    <property type="protein sequence ID" value="CAE7602462.1"/>
    <property type="molecule type" value="Genomic_DNA"/>
</dbReference>
<comment type="caution">
    <text evidence="3">The sequence shown here is derived from an EMBL/GenBank/DDBJ whole genome shotgun (WGS) entry which is preliminary data.</text>
</comment>
<proteinExistence type="predicted"/>
<evidence type="ECO:0000313" key="3">
    <source>
        <dbReference type="EMBL" id="CAE7602462.1"/>
    </source>
</evidence>
<keyword evidence="4" id="KW-1185">Reference proteome</keyword>
<dbReference type="CDD" id="cd17039">
    <property type="entry name" value="Ubl_ubiquitin_like"/>
    <property type="match status" value="1"/>
</dbReference>
<evidence type="ECO:0000313" key="4">
    <source>
        <dbReference type="Proteomes" id="UP000604046"/>
    </source>
</evidence>
<feature type="domain" description="Ubiquitin-like" evidence="2">
    <location>
        <begin position="5"/>
        <end position="77"/>
    </location>
</feature>
<dbReference type="InterPro" id="IPR000626">
    <property type="entry name" value="Ubiquitin-like_dom"/>
</dbReference>
<dbReference type="InterPro" id="IPR029071">
    <property type="entry name" value="Ubiquitin-like_domsf"/>
</dbReference>
<dbReference type="SUPFAM" id="SSF54236">
    <property type="entry name" value="Ubiquitin-like"/>
    <property type="match status" value="1"/>
</dbReference>
<evidence type="ECO:0000256" key="1">
    <source>
        <dbReference type="SAM" id="MobiDB-lite"/>
    </source>
</evidence>
<dbReference type="Proteomes" id="UP000604046">
    <property type="component" value="Unassembled WGS sequence"/>
</dbReference>
<sequence>MTSRGTVRICTPGGNELAVPFSEEQTVAQLKVQLEQQLAASLKMETPAVFLRLLHGAEELKDEWLLVEHGVADGTLLTQIVSPHPSGVFKLRSDGLRGGLRGGPAGRNTTATIHAEFREDGTFHISVKETEITSLVRLADWDPHREGAAFDHEYEGKTSSWSPPRFILSVSRCERKGKFVDAEPVELTGEICPDAGEVQLQLPFAAGACNEGRAGLRWVTVSQKPPCEPDHDSSPAEAEGLDPVAAPLDAPGRSRVPKLLSKAFGYLSPKR</sequence>
<dbReference type="AlphaFoldDB" id="A0A812V2V1"/>
<dbReference type="PROSITE" id="PS50053">
    <property type="entry name" value="UBIQUITIN_2"/>
    <property type="match status" value="1"/>
</dbReference>
<gene>
    <name evidence="3" type="ORF">SNAT2548_LOCUS34265</name>
</gene>
<name>A0A812V2V1_9DINO</name>
<accession>A0A812V2V1</accession>